<dbReference type="PANTHER" id="PTHR12151:SF25">
    <property type="entry name" value="LINALOOL DEHYDRATASE_ISOMERASE DOMAIN-CONTAINING PROTEIN"/>
    <property type="match status" value="1"/>
</dbReference>
<dbReference type="InterPro" id="IPR036249">
    <property type="entry name" value="Thioredoxin-like_sf"/>
</dbReference>
<feature type="disulfide bond" description="Redox-active" evidence="4">
    <location>
        <begin position="66"/>
        <end position="70"/>
    </location>
</feature>
<dbReference type="AlphaFoldDB" id="A0A940WV25"/>
<comment type="caution">
    <text evidence="7">The sequence shown here is derived from an EMBL/GenBank/DDBJ whole genome shotgun (WGS) entry which is preliminary data.</text>
</comment>
<keyword evidence="4" id="KW-1015">Disulfide bond</keyword>
<evidence type="ECO:0000256" key="3">
    <source>
        <dbReference type="PIRSR" id="PIRSR603782-1"/>
    </source>
</evidence>
<dbReference type="RefSeq" id="WP_210597955.1">
    <property type="nucleotide sequence ID" value="NZ_JAGKSQ010000005.1"/>
</dbReference>
<dbReference type="Gene3D" id="3.40.30.10">
    <property type="entry name" value="Glutaredoxin"/>
    <property type="match status" value="1"/>
</dbReference>
<dbReference type="GO" id="GO:0046872">
    <property type="term" value="F:metal ion binding"/>
    <property type="evidence" value="ECO:0007669"/>
    <property type="project" value="UniProtKB-KW"/>
</dbReference>
<keyword evidence="2 3" id="KW-0186">Copper</keyword>
<protein>
    <submittedName>
        <fullName evidence="7">SCO family protein</fullName>
    </submittedName>
</protein>
<evidence type="ECO:0000256" key="4">
    <source>
        <dbReference type="PIRSR" id="PIRSR603782-2"/>
    </source>
</evidence>
<proteinExistence type="inferred from homology"/>
<feature type="domain" description="Thioredoxin" evidence="6">
    <location>
        <begin position="30"/>
        <end position="196"/>
    </location>
</feature>
<evidence type="ECO:0000259" key="6">
    <source>
        <dbReference type="PROSITE" id="PS51352"/>
    </source>
</evidence>
<keyword evidence="5" id="KW-1133">Transmembrane helix</keyword>
<feature type="binding site" evidence="3">
    <location>
        <position position="156"/>
    </location>
    <ligand>
        <name>Cu cation</name>
        <dbReference type="ChEBI" id="CHEBI:23378"/>
    </ligand>
</feature>
<feature type="binding site" evidence="3">
    <location>
        <position position="70"/>
    </location>
    <ligand>
        <name>Cu cation</name>
        <dbReference type="ChEBI" id="CHEBI:23378"/>
    </ligand>
</feature>
<dbReference type="EMBL" id="JAGKSQ010000005">
    <property type="protein sequence ID" value="MBP3952268.1"/>
    <property type="molecule type" value="Genomic_DNA"/>
</dbReference>
<dbReference type="PANTHER" id="PTHR12151">
    <property type="entry name" value="ELECTRON TRANSPORT PROTIN SCO1/SENC FAMILY MEMBER"/>
    <property type="match status" value="1"/>
</dbReference>
<keyword evidence="3" id="KW-0479">Metal-binding</keyword>
<sequence length="198" mass="22896">MNFRFKFIVAFCMLAGFFAIFFFWPRTVELPKLRVVEAPIFTALDGSDYDLANDKIKLVTFFYTKCPDVCPLTILDLKNLQEKLKKDGLDDSEYQIILITLDPEVDTVEKITEYKENFRVAASNWFFLRGSIEQTKQITEQFSMFNEKTSDGFITHSTTMYLVDASNTIRSHHDMATNSKAVNLEELVSNIQLLINEN</sequence>
<dbReference type="PROSITE" id="PS51352">
    <property type="entry name" value="THIOREDOXIN_2"/>
    <property type="match status" value="1"/>
</dbReference>
<dbReference type="SUPFAM" id="SSF52833">
    <property type="entry name" value="Thioredoxin-like"/>
    <property type="match status" value="1"/>
</dbReference>
<evidence type="ECO:0000313" key="8">
    <source>
        <dbReference type="Proteomes" id="UP000678228"/>
    </source>
</evidence>
<evidence type="ECO:0000256" key="5">
    <source>
        <dbReference type="SAM" id="Phobius"/>
    </source>
</evidence>
<gene>
    <name evidence="7" type="ORF">J7W16_14085</name>
</gene>
<reference evidence="7" key="1">
    <citation type="submission" date="2021-03" db="EMBL/GenBank/DDBJ databases">
        <title>Bacillus suaedae sp. nov., isolated from Suaeda aralocaspica.</title>
        <authorList>
            <person name="Lei R.F.R."/>
        </authorList>
    </citation>
    <scope>NUCLEOTIDE SEQUENCE</scope>
    <source>
        <strain evidence="7">YZJH907-2</strain>
    </source>
</reference>
<feature type="binding site" evidence="3">
    <location>
        <position position="66"/>
    </location>
    <ligand>
        <name>Cu cation</name>
        <dbReference type="ChEBI" id="CHEBI:23378"/>
    </ligand>
</feature>
<comment type="similarity">
    <text evidence="1">Belongs to the SCO1/2 family.</text>
</comment>
<evidence type="ECO:0000256" key="1">
    <source>
        <dbReference type="ARBA" id="ARBA00010996"/>
    </source>
</evidence>
<organism evidence="7 8">
    <name type="scientific">Halalkalibacter suaedae</name>
    <dbReference type="NCBI Taxonomy" id="2822140"/>
    <lineage>
        <taxon>Bacteria</taxon>
        <taxon>Bacillati</taxon>
        <taxon>Bacillota</taxon>
        <taxon>Bacilli</taxon>
        <taxon>Bacillales</taxon>
        <taxon>Bacillaceae</taxon>
        <taxon>Halalkalibacter</taxon>
    </lineage>
</organism>
<evidence type="ECO:0000256" key="2">
    <source>
        <dbReference type="ARBA" id="ARBA00023008"/>
    </source>
</evidence>
<keyword evidence="5" id="KW-0472">Membrane</keyword>
<name>A0A940WV25_9BACI</name>
<dbReference type="CDD" id="cd02968">
    <property type="entry name" value="SCO"/>
    <property type="match status" value="1"/>
</dbReference>
<dbReference type="Proteomes" id="UP000678228">
    <property type="component" value="Unassembled WGS sequence"/>
</dbReference>
<feature type="transmembrane region" description="Helical" evidence="5">
    <location>
        <begin position="7"/>
        <end position="24"/>
    </location>
</feature>
<dbReference type="InterPro" id="IPR013766">
    <property type="entry name" value="Thioredoxin_domain"/>
</dbReference>
<keyword evidence="8" id="KW-1185">Reference proteome</keyword>
<keyword evidence="5" id="KW-0812">Transmembrane</keyword>
<dbReference type="InterPro" id="IPR003782">
    <property type="entry name" value="SCO1/SenC"/>
</dbReference>
<evidence type="ECO:0000313" key="7">
    <source>
        <dbReference type="EMBL" id="MBP3952268.1"/>
    </source>
</evidence>
<dbReference type="Pfam" id="PF02630">
    <property type="entry name" value="SCO1-SenC"/>
    <property type="match status" value="1"/>
</dbReference>
<accession>A0A940WV25</accession>